<sequence>MQPIVWFIAGVVVLLVLFVRAALTYGHRTSNMPHGEFVPPHERVKYLQKSGPPTVPFIGNAHLIPKSYTHIKLTQWARKYGGLYMLKVGNSNMAVVTDRRIVKEVIDSKSAIYSHRPHSYVSHELITKGDHLLVMHYGPQWRTFRRLVHQHLMESMVESTHLRIVNAEAIQLVRDYMLDPGHHMAHPKRYSNSITNSIVFGIRTAHRHGKNMNRLYKLMEEWSEIMETGATPPVDIFPWLKNIPERLFGNYVTKARAIGVQMETLYEGILQKVEKRRESGADLGTFMDRVLSTQDRNELPRHQLAFIGGVLMEGGSDTSSSLTLAIVQALIQNPDVQRKAHAEIDAVVGHDRSPVWDDLARLPYINMIVKEGHRWRPILPLCFPHALGEGMPLSYLDWIPSNVTLLTELDDWIDGKFLPKGTVVVVNTWGLHMDPNQEHDPAAFIPERFANHPSLAPEYVPAKWENRDHYGYGVSRRICPGIHLAERNMFLAIAKLLWAFEFKASDEGEIDSDPVTGYQHGFLYCAKPYGCNPVVRSEAIRQTVESEFAVAQREVFSNFTEG</sequence>
<dbReference type="Gene3D" id="1.10.630.10">
    <property type="entry name" value="Cytochrome P450"/>
    <property type="match status" value="1"/>
</dbReference>
<dbReference type="CDD" id="cd11065">
    <property type="entry name" value="CYP64-like"/>
    <property type="match status" value="1"/>
</dbReference>
<dbReference type="InterPro" id="IPR001128">
    <property type="entry name" value="Cyt_P450"/>
</dbReference>
<dbReference type="InterPro" id="IPR050364">
    <property type="entry name" value="Cytochrome_P450_fung"/>
</dbReference>
<dbReference type="PANTHER" id="PTHR46300:SF2">
    <property type="entry name" value="CYTOCHROME P450 MONOOXYGENASE ALNH-RELATED"/>
    <property type="match status" value="1"/>
</dbReference>
<evidence type="ECO:0000256" key="1">
    <source>
        <dbReference type="ARBA" id="ARBA00001971"/>
    </source>
</evidence>
<keyword evidence="7" id="KW-0349">Heme</keyword>
<organism evidence="9 10">
    <name type="scientific">Penicillium brevicompactum</name>
    <dbReference type="NCBI Taxonomy" id="5074"/>
    <lineage>
        <taxon>Eukaryota</taxon>
        <taxon>Fungi</taxon>
        <taxon>Dikarya</taxon>
        <taxon>Ascomycota</taxon>
        <taxon>Pezizomycotina</taxon>
        <taxon>Eurotiomycetes</taxon>
        <taxon>Eurotiomycetidae</taxon>
        <taxon>Eurotiales</taxon>
        <taxon>Aspergillaceae</taxon>
        <taxon>Penicillium</taxon>
    </lineage>
</organism>
<dbReference type="SUPFAM" id="SSF48264">
    <property type="entry name" value="Cytochrome P450"/>
    <property type="match status" value="1"/>
</dbReference>
<proteinExistence type="inferred from homology"/>
<comment type="cofactor">
    <cofactor evidence="1 7">
        <name>heme</name>
        <dbReference type="ChEBI" id="CHEBI:30413"/>
    </cofactor>
</comment>
<dbReference type="InterPro" id="IPR036396">
    <property type="entry name" value="Cyt_P450_sf"/>
</dbReference>
<dbReference type="GO" id="GO:0004497">
    <property type="term" value="F:monooxygenase activity"/>
    <property type="evidence" value="ECO:0007669"/>
    <property type="project" value="UniProtKB-KW"/>
</dbReference>
<comment type="caution">
    <text evidence="9">The sequence shown here is derived from an EMBL/GenBank/DDBJ whole genome shotgun (WGS) entry which is preliminary data.</text>
</comment>
<keyword evidence="6" id="KW-0503">Monooxygenase</keyword>
<dbReference type="PRINTS" id="PR00463">
    <property type="entry name" value="EP450I"/>
</dbReference>
<dbReference type="InterPro" id="IPR002401">
    <property type="entry name" value="Cyt_P450_E_grp-I"/>
</dbReference>
<dbReference type="GO" id="GO:0005506">
    <property type="term" value="F:iron ion binding"/>
    <property type="evidence" value="ECO:0007669"/>
    <property type="project" value="InterPro"/>
</dbReference>
<dbReference type="GO" id="GO:0043386">
    <property type="term" value="P:mycotoxin biosynthetic process"/>
    <property type="evidence" value="ECO:0007669"/>
    <property type="project" value="UniProtKB-ARBA"/>
</dbReference>
<evidence type="ECO:0000313" key="9">
    <source>
        <dbReference type="EMBL" id="KAJ5352939.1"/>
    </source>
</evidence>
<dbReference type="GO" id="GO:0020037">
    <property type="term" value="F:heme binding"/>
    <property type="evidence" value="ECO:0007669"/>
    <property type="project" value="InterPro"/>
</dbReference>
<gene>
    <name evidence="9" type="ORF">N7452_001913</name>
</gene>
<dbReference type="PANTHER" id="PTHR46300">
    <property type="entry name" value="P450, PUTATIVE (EUROFUNG)-RELATED-RELATED"/>
    <property type="match status" value="1"/>
</dbReference>
<feature type="binding site" description="axial binding residue" evidence="7">
    <location>
        <position position="479"/>
    </location>
    <ligand>
        <name>heme</name>
        <dbReference type="ChEBI" id="CHEBI:30413"/>
    </ligand>
    <ligandPart>
        <name>Fe</name>
        <dbReference type="ChEBI" id="CHEBI:18248"/>
    </ligandPart>
</feature>
<dbReference type="AlphaFoldDB" id="A0A9W9R649"/>
<dbReference type="Proteomes" id="UP001147695">
    <property type="component" value="Unassembled WGS sequence"/>
</dbReference>
<evidence type="ECO:0000256" key="8">
    <source>
        <dbReference type="SAM" id="SignalP"/>
    </source>
</evidence>
<dbReference type="EMBL" id="JAPZBQ010000001">
    <property type="protein sequence ID" value="KAJ5352939.1"/>
    <property type="molecule type" value="Genomic_DNA"/>
</dbReference>
<keyword evidence="5 7" id="KW-0408">Iron</keyword>
<reference evidence="9" key="2">
    <citation type="journal article" date="2023" name="IMA Fungus">
        <title>Comparative genomic study of the Penicillium genus elucidates a diverse pangenome and 15 lateral gene transfer events.</title>
        <authorList>
            <person name="Petersen C."/>
            <person name="Sorensen T."/>
            <person name="Nielsen M.R."/>
            <person name="Sondergaard T.E."/>
            <person name="Sorensen J.L."/>
            <person name="Fitzpatrick D.A."/>
            <person name="Frisvad J.C."/>
            <person name="Nielsen K.L."/>
        </authorList>
    </citation>
    <scope>NUCLEOTIDE SEQUENCE</scope>
    <source>
        <strain evidence="9">IBT 35673</strain>
    </source>
</reference>
<comment type="similarity">
    <text evidence="2">Belongs to the cytochrome P450 family.</text>
</comment>
<name>A0A9W9R649_PENBR</name>
<feature type="signal peptide" evidence="8">
    <location>
        <begin position="1"/>
        <end position="21"/>
    </location>
</feature>
<evidence type="ECO:0000313" key="10">
    <source>
        <dbReference type="Proteomes" id="UP001147695"/>
    </source>
</evidence>
<evidence type="ECO:0000256" key="7">
    <source>
        <dbReference type="PIRSR" id="PIRSR602401-1"/>
    </source>
</evidence>
<keyword evidence="8" id="KW-0732">Signal</keyword>
<feature type="chain" id="PRO_5040961414" evidence="8">
    <location>
        <begin position="22"/>
        <end position="562"/>
    </location>
</feature>
<dbReference type="Pfam" id="PF00067">
    <property type="entry name" value="p450"/>
    <property type="match status" value="1"/>
</dbReference>
<evidence type="ECO:0000256" key="6">
    <source>
        <dbReference type="ARBA" id="ARBA00023033"/>
    </source>
</evidence>
<dbReference type="GO" id="GO:0016705">
    <property type="term" value="F:oxidoreductase activity, acting on paired donors, with incorporation or reduction of molecular oxygen"/>
    <property type="evidence" value="ECO:0007669"/>
    <property type="project" value="InterPro"/>
</dbReference>
<accession>A0A9W9R649</accession>
<evidence type="ECO:0000256" key="5">
    <source>
        <dbReference type="ARBA" id="ARBA00023004"/>
    </source>
</evidence>
<evidence type="ECO:0000256" key="4">
    <source>
        <dbReference type="ARBA" id="ARBA00023002"/>
    </source>
</evidence>
<protein>
    <submittedName>
        <fullName evidence="9">M-cresol methyl hydroxylase</fullName>
    </submittedName>
</protein>
<keyword evidence="4" id="KW-0560">Oxidoreductase</keyword>
<evidence type="ECO:0000256" key="2">
    <source>
        <dbReference type="ARBA" id="ARBA00010617"/>
    </source>
</evidence>
<keyword evidence="3 7" id="KW-0479">Metal-binding</keyword>
<evidence type="ECO:0000256" key="3">
    <source>
        <dbReference type="ARBA" id="ARBA00022723"/>
    </source>
</evidence>
<reference evidence="9" key="1">
    <citation type="submission" date="2022-12" db="EMBL/GenBank/DDBJ databases">
        <authorList>
            <person name="Petersen C."/>
        </authorList>
    </citation>
    <scope>NUCLEOTIDE SEQUENCE</scope>
    <source>
        <strain evidence="9">IBT 35673</strain>
    </source>
</reference>